<dbReference type="EMBL" id="JAAGMB010000838">
    <property type="protein sequence ID" value="NEB21788.1"/>
    <property type="molecule type" value="Genomic_DNA"/>
</dbReference>
<dbReference type="AlphaFoldDB" id="A0A6N9UW02"/>
<dbReference type="InterPro" id="IPR000524">
    <property type="entry name" value="Tscrpt_reg_HTH_GntR"/>
</dbReference>
<dbReference type="GO" id="GO:0003677">
    <property type="term" value="F:DNA binding"/>
    <property type="evidence" value="ECO:0007669"/>
    <property type="project" value="UniProtKB-KW"/>
</dbReference>
<dbReference type="InterPro" id="IPR036388">
    <property type="entry name" value="WH-like_DNA-bd_sf"/>
</dbReference>
<feature type="domain" description="HTH gntR-type" evidence="6">
    <location>
        <begin position="22"/>
        <end position="90"/>
    </location>
</feature>
<dbReference type="PANTHER" id="PTHR46577:SF1">
    <property type="entry name" value="HTH-TYPE TRANSCRIPTIONAL REGULATORY PROTEIN GABR"/>
    <property type="match status" value="1"/>
</dbReference>
<reference evidence="7 8" key="1">
    <citation type="submission" date="2020-01" db="EMBL/GenBank/DDBJ databases">
        <title>Insect and environment-associated Actinomycetes.</title>
        <authorList>
            <person name="Currrie C."/>
            <person name="Chevrette M."/>
            <person name="Carlson C."/>
            <person name="Stubbendieck R."/>
            <person name="Wendt-Pienkowski E."/>
        </authorList>
    </citation>
    <scope>NUCLEOTIDE SEQUENCE [LARGE SCALE GENOMIC DNA]</scope>
    <source>
        <strain evidence="7 8">SID14172</strain>
    </source>
</reference>
<comment type="similarity">
    <text evidence="1">In the C-terminal section; belongs to the class-I pyridoxal-phosphate-dependent aminotransferase family.</text>
</comment>
<dbReference type="RefSeq" id="WP_164143277.1">
    <property type="nucleotide sequence ID" value="NZ_JAAGMB010000838.1"/>
</dbReference>
<protein>
    <submittedName>
        <fullName evidence="7">PLP-dependent aminotransferase family protein</fullName>
    </submittedName>
</protein>
<dbReference type="InterPro" id="IPR015424">
    <property type="entry name" value="PyrdxlP-dep_Trfase"/>
</dbReference>
<keyword evidence="4" id="KW-0238">DNA-binding</keyword>
<evidence type="ECO:0000256" key="4">
    <source>
        <dbReference type="ARBA" id="ARBA00023125"/>
    </source>
</evidence>
<keyword evidence="5" id="KW-0804">Transcription</keyword>
<dbReference type="SUPFAM" id="SSF46785">
    <property type="entry name" value="Winged helix' DNA-binding domain"/>
    <property type="match status" value="1"/>
</dbReference>
<dbReference type="Pfam" id="PF00392">
    <property type="entry name" value="GntR"/>
    <property type="match status" value="1"/>
</dbReference>
<dbReference type="InterPro" id="IPR015421">
    <property type="entry name" value="PyrdxlP-dep_Trfase_major"/>
</dbReference>
<dbReference type="SUPFAM" id="SSF53383">
    <property type="entry name" value="PLP-dependent transferases"/>
    <property type="match status" value="1"/>
</dbReference>
<dbReference type="Proteomes" id="UP000469545">
    <property type="component" value="Unassembled WGS sequence"/>
</dbReference>
<dbReference type="Gene3D" id="1.10.10.10">
    <property type="entry name" value="Winged helix-like DNA-binding domain superfamily/Winged helix DNA-binding domain"/>
    <property type="match status" value="1"/>
</dbReference>
<evidence type="ECO:0000256" key="1">
    <source>
        <dbReference type="ARBA" id="ARBA00005384"/>
    </source>
</evidence>
<dbReference type="InterPro" id="IPR036390">
    <property type="entry name" value="WH_DNA-bd_sf"/>
</dbReference>
<dbReference type="GO" id="GO:0008483">
    <property type="term" value="F:transaminase activity"/>
    <property type="evidence" value="ECO:0007669"/>
    <property type="project" value="UniProtKB-KW"/>
</dbReference>
<evidence type="ECO:0000256" key="3">
    <source>
        <dbReference type="ARBA" id="ARBA00023015"/>
    </source>
</evidence>
<dbReference type="CDD" id="cd00609">
    <property type="entry name" value="AAT_like"/>
    <property type="match status" value="1"/>
</dbReference>
<dbReference type="GO" id="GO:0030170">
    <property type="term" value="F:pyridoxal phosphate binding"/>
    <property type="evidence" value="ECO:0007669"/>
    <property type="project" value="InterPro"/>
</dbReference>
<dbReference type="PANTHER" id="PTHR46577">
    <property type="entry name" value="HTH-TYPE TRANSCRIPTIONAL REGULATORY PROTEIN GABR"/>
    <property type="match status" value="1"/>
</dbReference>
<comment type="caution">
    <text evidence="7">The sequence shown here is derived from an EMBL/GenBank/DDBJ whole genome shotgun (WGS) entry which is preliminary data.</text>
</comment>
<sequence>MRQDRKSLAWSTLLEIDSQPEGPLHRKLCGALRSAVVAGRVTPGSALPPSRVLAEDLGCSRWVITEAYAQLIAEGYLEARSGSATRVRATAAVPNQGQPRSNPQISVPVEFEMLPGMPDLRTFPRKRWADAVREVTASIASADLGYPDVFGHPRLRERLAAYLVRGRGAAVSADDVIVCDGTLDGVVRLCRALRSAGHTHVAVEDPGWSRLSSAVSTVGLTPVPVEVDRDGLRIDRLRANTLTRAVIVAPAHQFPTGTVLTPARRAELLHWAREVDGLVMEDDYDAEFRYDRRPIGTVQGMDSARVVLMGSLSKTLSPALRIGWVVAPPRWAEALREAAVAVTPPPVIDQLAFAAFLDAGWYDGHIRASRLRYRSRRDLLLKEMASTLPDLEISGAAAGFHLLLHLNDCDAAQAVRRAARLGLRLVDLDQYRMSARTGPPALVLGYGNLSDASVPEAVRRLAEAVRGKGTGTSCG</sequence>
<evidence type="ECO:0000259" key="6">
    <source>
        <dbReference type="PROSITE" id="PS50949"/>
    </source>
</evidence>
<dbReference type="PROSITE" id="PS50949">
    <property type="entry name" value="HTH_GNTR"/>
    <property type="match status" value="1"/>
</dbReference>
<organism evidence="7 8">
    <name type="scientific">Streptomyces coelicoflavus</name>
    <dbReference type="NCBI Taxonomy" id="285562"/>
    <lineage>
        <taxon>Bacteria</taxon>
        <taxon>Bacillati</taxon>
        <taxon>Actinomycetota</taxon>
        <taxon>Actinomycetes</taxon>
        <taxon>Kitasatosporales</taxon>
        <taxon>Streptomycetaceae</taxon>
        <taxon>Streptomyces</taxon>
    </lineage>
</organism>
<dbReference type="GO" id="GO:0003700">
    <property type="term" value="F:DNA-binding transcription factor activity"/>
    <property type="evidence" value="ECO:0007669"/>
    <property type="project" value="InterPro"/>
</dbReference>
<proteinExistence type="inferred from homology"/>
<evidence type="ECO:0000313" key="7">
    <source>
        <dbReference type="EMBL" id="NEB21788.1"/>
    </source>
</evidence>
<dbReference type="Pfam" id="PF00155">
    <property type="entry name" value="Aminotran_1_2"/>
    <property type="match status" value="1"/>
</dbReference>
<dbReference type="SMART" id="SM00345">
    <property type="entry name" value="HTH_GNTR"/>
    <property type="match status" value="1"/>
</dbReference>
<evidence type="ECO:0000256" key="5">
    <source>
        <dbReference type="ARBA" id="ARBA00023163"/>
    </source>
</evidence>
<evidence type="ECO:0000256" key="2">
    <source>
        <dbReference type="ARBA" id="ARBA00022898"/>
    </source>
</evidence>
<dbReference type="CDD" id="cd07377">
    <property type="entry name" value="WHTH_GntR"/>
    <property type="match status" value="1"/>
</dbReference>
<dbReference type="InterPro" id="IPR004839">
    <property type="entry name" value="Aminotransferase_I/II_large"/>
</dbReference>
<evidence type="ECO:0000313" key="8">
    <source>
        <dbReference type="Proteomes" id="UP000469545"/>
    </source>
</evidence>
<keyword evidence="2" id="KW-0663">Pyridoxal phosphate</keyword>
<keyword evidence="8" id="KW-1185">Reference proteome</keyword>
<dbReference type="InterPro" id="IPR051446">
    <property type="entry name" value="HTH_trans_reg/aminotransferase"/>
</dbReference>
<dbReference type="Gene3D" id="3.40.640.10">
    <property type="entry name" value="Type I PLP-dependent aspartate aminotransferase-like (Major domain)"/>
    <property type="match status" value="1"/>
</dbReference>
<keyword evidence="7" id="KW-0808">Transferase</keyword>
<name>A0A6N9UW02_9ACTN</name>
<dbReference type="PRINTS" id="PR00035">
    <property type="entry name" value="HTHGNTR"/>
</dbReference>
<keyword evidence="7" id="KW-0032">Aminotransferase</keyword>
<accession>A0A6N9UW02</accession>
<gene>
    <name evidence="7" type="ORF">G3I46_35735</name>
</gene>
<keyword evidence="3" id="KW-0805">Transcription regulation</keyword>